<keyword evidence="3" id="KW-1185">Reference proteome</keyword>
<reference evidence="2" key="2">
    <citation type="submission" date="2025-08" db="UniProtKB">
        <authorList>
            <consortium name="Ensembl"/>
        </authorList>
    </citation>
    <scope>IDENTIFICATION</scope>
    <source>
        <strain evidence="2">broiler</strain>
    </source>
</reference>
<dbReference type="GeneTree" id="ENSGT01040000244452"/>
<dbReference type="Ensembl" id="ENSGALT00010016791.1">
    <property type="protein sequence ID" value="ENSGALP00010009456.1"/>
    <property type="gene ID" value="ENSGALG00010007078.1"/>
</dbReference>
<reference evidence="2" key="3">
    <citation type="submission" date="2025-09" db="UniProtKB">
        <authorList>
            <consortium name="Ensembl"/>
        </authorList>
    </citation>
    <scope>IDENTIFICATION</scope>
    <source>
        <strain evidence="2">broiler</strain>
    </source>
</reference>
<name>A0A8V0XMN2_CHICK</name>
<protein>
    <submittedName>
        <fullName evidence="2">Uncharacterized protein</fullName>
    </submittedName>
</protein>
<dbReference type="AlphaFoldDB" id="A0A8V0XMN2"/>
<sequence length="99" mass="10652">WLGFGSPWWTFPPYLCSPKYWVMHSPSAAQGRWKLRSQPLSAHVMAAPLSPQTQHCWKEQKSPISDRLGASTASPTPLGRAQNAGSAGSHSAKLPGGQG</sequence>
<evidence type="ECO:0000256" key="1">
    <source>
        <dbReference type="SAM" id="MobiDB-lite"/>
    </source>
</evidence>
<evidence type="ECO:0000313" key="3">
    <source>
        <dbReference type="Proteomes" id="UP000000539"/>
    </source>
</evidence>
<proteinExistence type="predicted"/>
<evidence type="ECO:0000313" key="2">
    <source>
        <dbReference type="Ensembl" id="ENSGALP00010009456.1"/>
    </source>
</evidence>
<feature type="region of interest" description="Disordered" evidence="1">
    <location>
        <begin position="51"/>
        <end position="99"/>
    </location>
</feature>
<dbReference type="Proteomes" id="UP000000539">
    <property type="component" value="Chromosome 1"/>
</dbReference>
<accession>A0A8V0XMN2</accession>
<reference evidence="2" key="1">
    <citation type="submission" date="2020-11" db="EMBL/GenBank/DDBJ databases">
        <title>Gallus gallus (Chicken) genome, bGalGal1, GRCg7b, maternal haplotype autosomes + Z &amp; W.</title>
        <authorList>
            <person name="Warren W."/>
            <person name="Formenti G."/>
            <person name="Fedrigo O."/>
            <person name="Haase B."/>
            <person name="Mountcastle J."/>
            <person name="Balacco J."/>
            <person name="Tracey A."/>
            <person name="Schneider V."/>
            <person name="Okimoto R."/>
            <person name="Cheng H."/>
            <person name="Hawken R."/>
            <person name="Howe K."/>
            <person name="Jarvis E.D."/>
        </authorList>
    </citation>
    <scope>NUCLEOTIDE SEQUENCE [LARGE SCALE GENOMIC DNA]</scope>
    <source>
        <strain evidence="2">Broiler</strain>
    </source>
</reference>
<organism evidence="2 3">
    <name type="scientific">Gallus gallus</name>
    <name type="common">Chicken</name>
    <dbReference type="NCBI Taxonomy" id="9031"/>
    <lineage>
        <taxon>Eukaryota</taxon>
        <taxon>Metazoa</taxon>
        <taxon>Chordata</taxon>
        <taxon>Craniata</taxon>
        <taxon>Vertebrata</taxon>
        <taxon>Euteleostomi</taxon>
        <taxon>Archelosauria</taxon>
        <taxon>Archosauria</taxon>
        <taxon>Dinosauria</taxon>
        <taxon>Saurischia</taxon>
        <taxon>Theropoda</taxon>
        <taxon>Coelurosauria</taxon>
        <taxon>Aves</taxon>
        <taxon>Neognathae</taxon>
        <taxon>Galloanserae</taxon>
        <taxon>Galliformes</taxon>
        <taxon>Phasianidae</taxon>
        <taxon>Phasianinae</taxon>
        <taxon>Gallus</taxon>
    </lineage>
</organism>